<dbReference type="GO" id="GO:0006974">
    <property type="term" value="P:DNA damage response"/>
    <property type="evidence" value="ECO:0007669"/>
    <property type="project" value="TreeGrafter"/>
</dbReference>
<proteinExistence type="predicted"/>
<name>A0A1E5LF36_9BACI</name>
<sequence length="212" mass="23113">MISKPKTITTLHTTGIGTVYVVPNQAIVTLGVITEGTSLTDAQNENSRLTNNVINGLGKLGIPNNNIQTSNYRIYPKYDYKDGIQIFQGFTVTHLLKITVDEIDKTGLVVDTSVKQGANQVTNIQLTISNEDWYYQEALSKAVCNAQYEANVIARTIGILLNPVPHKVTEISNSPTPYPSSRVLSATSETTPISTGQIKIDASVKADFFAYC</sequence>
<protein>
    <recommendedName>
        <fullName evidence="3">SIMPL domain-containing protein</fullName>
    </recommendedName>
</protein>
<dbReference type="InterPro" id="IPR007497">
    <property type="entry name" value="SIMPL/DUF541"/>
</dbReference>
<dbReference type="Gene3D" id="3.30.110.170">
    <property type="entry name" value="Protein of unknown function (DUF541), domain 1"/>
    <property type="match status" value="1"/>
</dbReference>
<comment type="caution">
    <text evidence="1">The sequence shown here is derived from an EMBL/GenBank/DDBJ whole genome shotgun (WGS) entry which is preliminary data.</text>
</comment>
<dbReference type="OrthoDB" id="9785192at2"/>
<dbReference type="PANTHER" id="PTHR34387:SF1">
    <property type="entry name" value="PERIPLASMIC IMMUNOGENIC PROTEIN"/>
    <property type="match status" value="1"/>
</dbReference>
<dbReference type="Proteomes" id="UP000095209">
    <property type="component" value="Unassembled WGS sequence"/>
</dbReference>
<keyword evidence="2" id="KW-1185">Reference proteome</keyword>
<evidence type="ECO:0008006" key="3">
    <source>
        <dbReference type="Google" id="ProtNLM"/>
    </source>
</evidence>
<dbReference type="Pfam" id="PF04402">
    <property type="entry name" value="SIMPL"/>
    <property type="match status" value="1"/>
</dbReference>
<reference evidence="1 2" key="1">
    <citation type="submission" date="2016-08" db="EMBL/GenBank/DDBJ databases">
        <title>Genome of Bacillus solimangrovi GH2-4.</title>
        <authorList>
            <person name="Lim S."/>
            <person name="Kim B.-C."/>
        </authorList>
    </citation>
    <scope>NUCLEOTIDE SEQUENCE [LARGE SCALE GENOMIC DNA]</scope>
    <source>
        <strain evidence="1 2">GH2-4</strain>
    </source>
</reference>
<dbReference type="Gene3D" id="3.30.70.2970">
    <property type="entry name" value="Protein of unknown function (DUF541), domain 2"/>
    <property type="match status" value="1"/>
</dbReference>
<dbReference type="RefSeq" id="WP_069717140.1">
    <property type="nucleotide sequence ID" value="NZ_MJEH01000022.1"/>
</dbReference>
<organism evidence="1 2">
    <name type="scientific">Bacillus solimangrovi</name>
    <dbReference type="NCBI Taxonomy" id="1305675"/>
    <lineage>
        <taxon>Bacteria</taxon>
        <taxon>Bacillati</taxon>
        <taxon>Bacillota</taxon>
        <taxon>Bacilli</taxon>
        <taxon>Bacillales</taxon>
        <taxon>Bacillaceae</taxon>
        <taxon>Bacillus</taxon>
    </lineage>
</organism>
<gene>
    <name evidence="1" type="ORF">BFG57_01450</name>
</gene>
<dbReference type="EMBL" id="MJEH01000022">
    <property type="protein sequence ID" value="OEH92698.1"/>
    <property type="molecule type" value="Genomic_DNA"/>
</dbReference>
<evidence type="ECO:0000313" key="1">
    <source>
        <dbReference type="EMBL" id="OEH92698.1"/>
    </source>
</evidence>
<accession>A0A1E5LF36</accession>
<dbReference type="AlphaFoldDB" id="A0A1E5LF36"/>
<dbReference type="PANTHER" id="PTHR34387">
    <property type="entry name" value="SLR1258 PROTEIN"/>
    <property type="match status" value="1"/>
</dbReference>
<dbReference type="InterPro" id="IPR052022">
    <property type="entry name" value="26kDa_periplasmic_antigen"/>
</dbReference>
<evidence type="ECO:0000313" key="2">
    <source>
        <dbReference type="Proteomes" id="UP000095209"/>
    </source>
</evidence>